<dbReference type="KEGG" id="lfa:LFA_0379"/>
<reference evidence="3" key="1">
    <citation type="submission" date="2014-09" db="EMBL/GenBank/DDBJ databases">
        <authorList>
            <person name="Gomez-Valero L."/>
        </authorList>
    </citation>
    <scope>NUCLEOTIDE SEQUENCE [LARGE SCALE GENOMIC DNA]</scope>
    <source>
        <strain evidence="3">ATCC700992</strain>
    </source>
</reference>
<dbReference type="PANTHER" id="PTHR22946">
    <property type="entry name" value="DIENELACTONE HYDROLASE DOMAIN-CONTAINING PROTEIN-RELATED"/>
    <property type="match status" value="1"/>
</dbReference>
<dbReference type="HOGENOM" id="CLU_054590_3_1_6"/>
<keyword evidence="3" id="KW-1185">Reference proteome</keyword>
<dbReference type="Gene3D" id="3.40.50.1820">
    <property type="entry name" value="alpha/beta hydrolase"/>
    <property type="match status" value="1"/>
</dbReference>
<evidence type="ECO:0000313" key="3">
    <source>
        <dbReference type="Proteomes" id="UP000032430"/>
    </source>
</evidence>
<dbReference type="InterPro" id="IPR029058">
    <property type="entry name" value="AB_hydrolase_fold"/>
</dbReference>
<evidence type="ECO:0000313" key="2">
    <source>
        <dbReference type="EMBL" id="CEG55848.1"/>
    </source>
</evidence>
<dbReference type="AlphaFoldDB" id="A0A098G048"/>
<dbReference type="EMBL" id="LN614827">
    <property type="protein sequence ID" value="CEG55848.1"/>
    <property type="molecule type" value="Genomic_DNA"/>
</dbReference>
<dbReference type="SUPFAM" id="SSF53474">
    <property type="entry name" value="alpha/beta-Hydrolases"/>
    <property type="match status" value="1"/>
</dbReference>
<accession>A0A098G048</accession>
<dbReference type="Pfam" id="PF01738">
    <property type="entry name" value="DLH"/>
    <property type="match status" value="1"/>
</dbReference>
<sequence length="237" mass="26368">MIVTEQIEYYEGDVLCRGFLAYQNNVSKQPGVMIAHDWGGRGNFVCDKALEFAEMGYAGFAIDMYGQAQLGHDKVEKRALLTPLMENRSMLLARIAAAYNKLCYVPQIDKDKIAAIGYCFGGLCVLDLARSGADVKGVVSFHGRLTAPEGAVNNLVKGKILVLHGYDDPIVRPEQIEQFAIEMNAREADWQVHMYGLTQHSFAIPGANDDEMGLHYDPKADRRSWESTVTFLQEVLS</sequence>
<dbReference type="InterPro" id="IPR050261">
    <property type="entry name" value="FrsA_esterase"/>
</dbReference>
<dbReference type="InterPro" id="IPR002925">
    <property type="entry name" value="Dienelactn_hydro"/>
</dbReference>
<name>A0A098G048_9GAMM</name>
<keyword evidence="2" id="KW-0378">Hydrolase</keyword>
<proteinExistence type="predicted"/>
<dbReference type="STRING" id="1212491.LFA_0379"/>
<evidence type="ECO:0000259" key="1">
    <source>
        <dbReference type="Pfam" id="PF01738"/>
    </source>
</evidence>
<gene>
    <name evidence="2" type="primary">sbpA</name>
    <name evidence="2" type="ORF">LFA_0379</name>
</gene>
<protein>
    <submittedName>
        <fullName evidence="2">Dienelactone hydrolase family protein</fullName>
    </submittedName>
</protein>
<dbReference type="PANTHER" id="PTHR22946:SF0">
    <property type="entry name" value="DIENELACTONE HYDROLASE DOMAIN-CONTAINING PROTEIN"/>
    <property type="match status" value="1"/>
</dbReference>
<dbReference type="Proteomes" id="UP000032430">
    <property type="component" value="Chromosome I"/>
</dbReference>
<dbReference type="OrthoDB" id="9787933at2"/>
<dbReference type="GO" id="GO:0016787">
    <property type="term" value="F:hydrolase activity"/>
    <property type="evidence" value="ECO:0007669"/>
    <property type="project" value="UniProtKB-KW"/>
</dbReference>
<feature type="domain" description="Dienelactone hydrolase" evidence="1">
    <location>
        <begin position="17"/>
        <end position="235"/>
    </location>
</feature>
<dbReference type="RefSeq" id="WP_045094652.1">
    <property type="nucleotide sequence ID" value="NZ_LN614827.1"/>
</dbReference>
<organism evidence="2 3">
    <name type="scientific">Legionella fallonii LLAP-10</name>
    <dbReference type="NCBI Taxonomy" id="1212491"/>
    <lineage>
        <taxon>Bacteria</taxon>
        <taxon>Pseudomonadati</taxon>
        <taxon>Pseudomonadota</taxon>
        <taxon>Gammaproteobacteria</taxon>
        <taxon>Legionellales</taxon>
        <taxon>Legionellaceae</taxon>
        <taxon>Legionella</taxon>
    </lineage>
</organism>